<evidence type="ECO:0000259" key="1">
    <source>
        <dbReference type="PROSITE" id="PS50878"/>
    </source>
</evidence>
<evidence type="ECO:0000313" key="3">
    <source>
        <dbReference type="Proteomes" id="UP000265200"/>
    </source>
</evidence>
<dbReference type="PROSITE" id="PS50878">
    <property type="entry name" value="RT_POL"/>
    <property type="match status" value="1"/>
</dbReference>
<protein>
    <recommendedName>
        <fullName evidence="1">Reverse transcriptase domain-containing protein</fullName>
    </recommendedName>
</protein>
<reference evidence="2 3" key="2">
    <citation type="submission" date="2017-04" db="EMBL/GenBank/DDBJ databases">
        <title>CpG methylation of centromeres and impact of large insertions on vertebrate speciation.</title>
        <authorList>
            <person name="Ichikawa K."/>
            <person name="Yoshimura J."/>
            <person name="Morishita S."/>
        </authorList>
    </citation>
    <scope>NUCLEOTIDE SEQUENCE</scope>
    <source>
        <strain evidence="2 3">HSOK</strain>
    </source>
</reference>
<dbReference type="SUPFAM" id="SSF56672">
    <property type="entry name" value="DNA/RNA polymerases"/>
    <property type="match status" value="1"/>
</dbReference>
<dbReference type="InterPro" id="IPR000477">
    <property type="entry name" value="RT_dom"/>
</dbReference>
<evidence type="ECO:0000313" key="2">
    <source>
        <dbReference type="Ensembl" id="ENSORLP00015026759.1"/>
    </source>
</evidence>
<proteinExistence type="predicted"/>
<dbReference type="Proteomes" id="UP000265200">
    <property type="component" value="Chromosome 15"/>
</dbReference>
<reference evidence="2" key="4">
    <citation type="submission" date="2025-09" db="UniProtKB">
        <authorList>
            <consortium name="Ensembl"/>
        </authorList>
    </citation>
    <scope>IDENTIFICATION</scope>
    <source>
        <strain evidence="2">HSOK</strain>
    </source>
</reference>
<dbReference type="AlphaFoldDB" id="A0A3P9J3F2"/>
<dbReference type="Ensembl" id="ENSORLT00015002091.1">
    <property type="protein sequence ID" value="ENSORLP00015026759.1"/>
    <property type="gene ID" value="ENSORLG00015008487.1"/>
</dbReference>
<dbReference type="PANTHER" id="PTHR33332">
    <property type="entry name" value="REVERSE TRANSCRIPTASE DOMAIN-CONTAINING PROTEIN"/>
    <property type="match status" value="1"/>
</dbReference>
<feature type="domain" description="Reverse transcriptase" evidence="1">
    <location>
        <begin position="247"/>
        <end position="482"/>
    </location>
</feature>
<sequence length="482" mass="54151">MTFPLLPYLSPLISQHRVLGQNVADGFIELFDMNSFKSFYDVDSFMQSFNSHCKSILNVVAPVKMKIASSKISFPWINEEIRCSRRLCRKVERLWKSTNLEVHRLHLKDLICSLNKIIRQARSAYFSKLISTNRKNPKVVFSTLDSLVSPCASKFPKLSQPDCSSFLQGFLAKVLDVGANIPPLASVQLSQSLQCPQSWSNFSPVTVEDVHSLLTWIKPSSCPLDTIPTSVFLKVFHSIGSTIVDLINLGTEAVPKFLKHALINPVLKKPNLDQSDPKNFRPISKLPFISKILEKVVAVQLNMYLEEHNISDSFQSGFKKNHSTETALLRVSNDVLMAADSGQYTVLVLLDLKSAFDTVDHNILIERLHNDYGLSGSVLNWFISYLSGRTFNVAVGSSSSEIREITCGVPQGSVLAPILFILYMIPLGKLINQFSHISYHLYADDIQLYCSFTENDYYKLQNLLNCLTSIKTWLNIGLGDMA</sequence>
<reference key="1">
    <citation type="journal article" date="2007" name="Nature">
        <title>The medaka draft genome and insights into vertebrate genome evolution.</title>
        <authorList>
            <person name="Kasahara M."/>
            <person name="Naruse K."/>
            <person name="Sasaki S."/>
            <person name="Nakatani Y."/>
            <person name="Qu W."/>
            <person name="Ahsan B."/>
            <person name="Yamada T."/>
            <person name="Nagayasu Y."/>
            <person name="Doi K."/>
            <person name="Kasai Y."/>
            <person name="Jindo T."/>
            <person name="Kobayashi D."/>
            <person name="Shimada A."/>
            <person name="Toyoda A."/>
            <person name="Kuroki Y."/>
            <person name="Fujiyama A."/>
            <person name="Sasaki T."/>
            <person name="Shimizu A."/>
            <person name="Asakawa S."/>
            <person name="Shimizu N."/>
            <person name="Hashimoto S."/>
            <person name="Yang J."/>
            <person name="Lee Y."/>
            <person name="Matsushima K."/>
            <person name="Sugano S."/>
            <person name="Sakaizumi M."/>
            <person name="Narita T."/>
            <person name="Ohishi K."/>
            <person name="Haga S."/>
            <person name="Ohta F."/>
            <person name="Nomoto H."/>
            <person name="Nogata K."/>
            <person name="Morishita T."/>
            <person name="Endo T."/>
            <person name="Shin-I T."/>
            <person name="Takeda H."/>
            <person name="Morishita S."/>
            <person name="Kohara Y."/>
        </authorList>
    </citation>
    <scope>NUCLEOTIDE SEQUENCE [LARGE SCALE GENOMIC DNA]</scope>
    <source>
        <strain>Hd-rR</strain>
    </source>
</reference>
<dbReference type="InterPro" id="IPR043502">
    <property type="entry name" value="DNA/RNA_pol_sf"/>
</dbReference>
<accession>A0A3P9J3F2</accession>
<reference evidence="2" key="3">
    <citation type="submission" date="2025-08" db="UniProtKB">
        <authorList>
            <consortium name="Ensembl"/>
        </authorList>
    </citation>
    <scope>IDENTIFICATION</scope>
    <source>
        <strain evidence="2">HSOK</strain>
    </source>
</reference>
<name>A0A3P9J3F2_ORYLA</name>
<organism evidence="2 3">
    <name type="scientific">Oryzias latipes</name>
    <name type="common">Japanese rice fish</name>
    <name type="synonym">Japanese killifish</name>
    <dbReference type="NCBI Taxonomy" id="8090"/>
    <lineage>
        <taxon>Eukaryota</taxon>
        <taxon>Metazoa</taxon>
        <taxon>Chordata</taxon>
        <taxon>Craniata</taxon>
        <taxon>Vertebrata</taxon>
        <taxon>Euteleostomi</taxon>
        <taxon>Actinopterygii</taxon>
        <taxon>Neopterygii</taxon>
        <taxon>Teleostei</taxon>
        <taxon>Neoteleostei</taxon>
        <taxon>Acanthomorphata</taxon>
        <taxon>Ovalentaria</taxon>
        <taxon>Atherinomorphae</taxon>
        <taxon>Beloniformes</taxon>
        <taxon>Adrianichthyidae</taxon>
        <taxon>Oryziinae</taxon>
        <taxon>Oryzias</taxon>
    </lineage>
</organism>
<dbReference type="CDD" id="cd01650">
    <property type="entry name" value="RT_nLTR_like"/>
    <property type="match status" value="1"/>
</dbReference>
<dbReference type="Pfam" id="PF00078">
    <property type="entry name" value="RVT_1"/>
    <property type="match status" value="1"/>
</dbReference>